<reference evidence="3" key="1">
    <citation type="submission" date="2009-07" db="EMBL/GenBank/DDBJ databases">
        <title>Complete sequence of chromosome of Methylovorus sp. SIP3-4.</title>
        <authorList>
            <person name="Lucas S."/>
            <person name="Copeland A."/>
            <person name="Lapidus A."/>
            <person name="Glavina del Rio T."/>
            <person name="Tice H."/>
            <person name="Bruce D."/>
            <person name="Goodwin L."/>
            <person name="Pitluck S."/>
            <person name="Clum A."/>
            <person name="Larimer F."/>
            <person name="Land M."/>
            <person name="Hauser L."/>
            <person name="Kyrpides N."/>
            <person name="Mikhailova N."/>
            <person name="Kayluzhnaya M."/>
            <person name="Chistoserdova L."/>
        </authorList>
    </citation>
    <scope>NUCLEOTIDE SEQUENCE [LARGE SCALE GENOMIC DNA]</scope>
    <source>
        <strain evidence="3">SIP3-4</strain>
    </source>
</reference>
<reference evidence="2 3" key="2">
    <citation type="journal article" date="2011" name="J. Bacteriol.">
        <title>Genomes of three methylotrophs from a single niche uncover genetic and metabolic divergence of Methylophilaceae.</title>
        <authorList>
            <person name="Lapidus A."/>
            <person name="Clum A."/>
            <person name="Labutti K."/>
            <person name="Kaluzhnaya M.G."/>
            <person name="Lim S."/>
            <person name="Beck D.A."/>
            <person name="Glavina Del Rio T."/>
            <person name="Nolan M."/>
            <person name="Mavromatis K."/>
            <person name="Huntemann M."/>
            <person name="Lucas S."/>
            <person name="Lidstrom M.E."/>
            <person name="Ivanova N."/>
            <person name="Chistoserdova L."/>
        </authorList>
    </citation>
    <scope>NUCLEOTIDE SEQUENCE [LARGE SCALE GENOMIC DNA]</scope>
    <source>
        <strain evidence="2 3">SIP3-4</strain>
    </source>
</reference>
<feature type="signal peptide" evidence="1">
    <location>
        <begin position="1"/>
        <end position="30"/>
    </location>
</feature>
<dbReference type="HOGENOM" id="CLU_1155360_0_0_4"/>
<dbReference type="eggNOG" id="ENOG5030XNQ">
    <property type="taxonomic scope" value="Bacteria"/>
</dbReference>
<organism evidence="2 3">
    <name type="scientific">Methylovorus glucosotrophus (strain SIP3-4)</name>
    <dbReference type="NCBI Taxonomy" id="582744"/>
    <lineage>
        <taxon>Bacteria</taxon>
        <taxon>Pseudomonadati</taxon>
        <taxon>Pseudomonadota</taxon>
        <taxon>Betaproteobacteria</taxon>
        <taxon>Nitrosomonadales</taxon>
        <taxon>Methylophilaceae</taxon>
        <taxon>Methylovorus</taxon>
    </lineage>
</organism>
<dbReference type="KEGG" id="mei:Msip34_0356"/>
<accession>C6X8Y5</accession>
<evidence type="ECO:0000313" key="2">
    <source>
        <dbReference type="EMBL" id="ACT49605.1"/>
    </source>
</evidence>
<evidence type="ECO:0000313" key="3">
    <source>
        <dbReference type="Proteomes" id="UP000002743"/>
    </source>
</evidence>
<protein>
    <submittedName>
        <fullName evidence="2">Uncharacterized protein</fullName>
    </submittedName>
</protein>
<dbReference type="Proteomes" id="UP000002743">
    <property type="component" value="Chromosome"/>
</dbReference>
<keyword evidence="1" id="KW-0732">Signal</keyword>
<sequence length="240" mass="26808" precursor="true">MLPVLMITMHHFFSRWLLALLLAAALPALAEPCDAVLQRWQTQENAVLAELAPVFQQGRKDGTIQVELRSLPDCATELRLQLPAADLEQTRQYLEQNPAKRILMSAQGYAIPDQTESVVTIAANDAHPADLKALNQGLEFMYQLLTQLRAHIPDGQQNQQAWPLALQQSQLHACRQGWQATDLTSACQCRLQHLSASIPPRQMALIIYLQKQPYATATGALSTFNTLQQSILHSCQLQPR</sequence>
<dbReference type="STRING" id="582744.Msip34_0356"/>
<feature type="chain" id="PRO_5002973727" evidence="1">
    <location>
        <begin position="31"/>
        <end position="240"/>
    </location>
</feature>
<proteinExistence type="predicted"/>
<gene>
    <name evidence="2" type="ordered locus">Msip34_0356</name>
</gene>
<dbReference type="EMBL" id="CP001674">
    <property type="protein sequence ID" value="ACT49605.1"/>
    <property type="molecule type" value="Genomic_DNA"/>
</dbReference>
<name>C6X8Y5_METGS</name>
<evidence type="ECO:0000256" key="1">
    <source>
        <dbReference type="SAM" id="SignalP"/>
    </source>
</evidence>
<dbReference type="AlphaFoldDB" id="C6X8Y5"/>
<keyword evidence="3" id="KW-1185">Reference proteome</keyword>